<dbReference type="AlphaFoldDB" id="A0A1R0X963"/>
<comment type="caution">
    <text evidence="1">The sequence shown here is derived from an EMBL/GenBank/DDBJ whole genome shotgun (WGS) entry which is preliminary data.</text>
</comment>
<dbReference type="EMBL" id="MKQP01000022">
    <property type="protein sequence ID" value="OMD31340.1"/>
    <property type="molecule type" value="Genomic_DNA"/>
</dbReference>
<gene>
    <name evidence="1" type="ORF">BJP51_19035</name>
</gene>
<dbReference type="RefSeq" id="WP_076179149.1">
    <property type="nucleotide sequence ID" value="NZ_MKQP01000022.1"/>
</dbReference>
<proteinExistence type="predicted"/>
<evidence type="ECO:0000313" key="1">
    <source>
        <dbReference type="EMBL" id="OMD31340.1"/>
    </source>
</evidence>
<dbReference type="Proteomes" id="UP000187465">
    <property type="component" value="Unassembled WGS sequence"/>
</dbReference>
<reference evidence="1 2" key="1">
    <citation type="submission" date="2016-10" db="EMBL/GenBank/DDBJ databases">
        <title>Paenibacillus species isolates.</title>
        <authorList>
            <person name="Beno S.M."/>
        </authorList>
    </citation>
    <scope>NUCLEOTIDE SEQUENCE [LARGE SCALE GENOMIC DNA]</scope>
    <source>
        <strain evidence="1 2">FSL H7-0604</strain>
    </source>
</reference>
<protein>
    <submittedName>
        <fullName evidence="1">Uncharacterized protein</fullName>
    </submittedName>
</protein>
<name>A0A1R0X963_9BACL</name>
<evidence type="ECO:0000313" key="2">
    <source>
        <dbReference type="Proteomes" id="UP000187465"/>
    </source>
</evidence>
<accession>A0A1R0X963</accession>
<sequence>MSKVTGPLEVVDYCANPKCEAEILLGQRVVKHGKDLYCSNSCLCEGLGAVVIKADDNLERGDALSEHKNDPTG</sequence>
<organism evidence="1 2">
    <name type="scientific">Paenibacillus odorifer</name>
    <dbReference type="NCBI Taxonomy" id="189426"/>
    <lineage>
        <taxon>Bacteria</taxon>
        <taxon>Bacillati</taxon>
        <taxon>Bacillota</taxon>
        <taxon>Bacilli</taxon>
        <taxon>Bacillales</taxon>
        <taxon>Paenibacillaceae</taxon>
        <taxon>Paenibacillus</taxon>
    </lineage>
</organism>